<evidence type="ECO:0000313" key="2">
    <source>
        <dbReference type="EMBL" id="CAK8686942.1"/>
    </source>
</evidence>
<gene>
    <name evidence="2" type="ORF">CVLEPA_LOCUS18978</name>
</gene>
<protein>
    <submittedName>
        <fullName evidence="2">Uncharacterized protein</fullName>
    </submittedName>
</protein>
<organism evidence="2 3">
    <name type="scientific">Clavelina lepadiformis</name>
    <name type="common">Light-bulb sea squirt</name>
    <name type="synonym">Ascidia lepadiformis</name>
    <dbReference type="NCBI Taxonomy" id="159417"/>
    <lineage>
        <taxon>Eukaryota</taxon>
        <taxon>Metazoa</taxon>
        <taxon>Chordata</taxon>
        <taxon>Tunicata</taxon>
        <taxon>Ascidiacea</taxon>
        <taxon>Aplousobranchia</taxon>
        <taxon>Clavelinidae</taxon>
        <taxon>Clavelina</taxon>
    </lineage>
</organism>
<evidence type="ECO:0000313" key="3">
    <source>
        <dbReference type="Proteomes" id="UP001642483"/>
    </source>
</evidence>
<accession>A0ABP0G549</accession>
<sequence>MVNAPKSPSEVEQVSSTSKDDATPSYSEDSSEIEMSPWGSMVFNSTKEDCAVQPNQSKRKYSVSFENGVDVSTTPKRPAGVSLVSSKPRIISSVPRKQTARKSAKSKYITSVFKALDQDLTSDFVQTNAF</sequence>
<dbReference type="EMBL" id="CAWYQH010000103">
    <property type="protein sequence ID" value="CAK8686942.1"/>
    <property type="molecule type" value="Genomic_DNA"/>
</dbReference>
<reference evidence="2 3" key="1">
    <citation type="submission" date="2024-02" db="EMBL/GenBank/DDBJ databases">
        <authorList>
            <person name="Daric V."/>
            <person name="Darras S."/>
        </authorList>
    </citation>
    <scope>NUCLEOTIDE SEQUENCE [LARGE SCALE GENOMIC DNA]</scope>
</reference>
<comment type="caution">
    <text evidence="2">The sequence shown here is derived from an EMBL/GenBank/DDBJ whole genome shotgun (WGS) entry which is preliminary data.</text>
</comment>
<proteinExistence type="predicted"/>
<feature type="region of interest" description="Disordered" evidence="1">
    <location>
        <begin position="1"/>
        <end position="39"/>
    </location>
</feature>
<keyword evidence="3" id="KW-1185">Reference proteome</keyword>
<evidence type="ECO:0000256" key="1">
    <source>
        <dbReference type="SAM" id="MobiDB-lite"/>
    </source>
</evidence>
<name>A0ABP0G549_CLALP</name>
<dbReference type="Proteomes" id="UP001642483">
    <property type="component" value="Unassembled WGS sequence"/>
</dbReference>